<organism evidence="2 3">
    <name type="scientific">Clostridium bovifaecis</name>
    <dbReference type="NCBI Taxonomy" id="2184719"/>
    <lineage>
        <taxon>Bacteria</taxon>
        <taxon>Bacillati</taxon>
        <taxon>Bacillota</taxon>
        <taxon>Clostridia</taxon>
        <taxon>Eubacteriales</taxon>
        <taxon>Clostridiaceae</taxon>
        <taxon>Clostridium</taxon>
    </lineage>
</organism>
<dbReference type="InterPro" id="IPR052967">
    <property type="entry name" value="Stress_Response_Assoc"/>
</dbReference>
<name>A0A6I6ELB6_9CLOT</name>
<dbReference type="Pfam" id="PF09557">
    <property type="entry name" value="DUF2382"/>
    <property type="match status" value="1"/>
</dbReference>
<evidence type="ECO:0000313" key="3">
    <source>
        <dbReference type="Proteomes" id="UP000422764"/>
    </source>
</evidence>
<dbReference type="AlphaFoldDB" id="A0A6I6ELB6"/>
<dbReference type="Proteomes" id="UP000422764">
    <property type="component" value="Chromosome"/>
</dbReference>
<sequence>MNEDNRFERAIYTADSKFNLQLREEQFKIQKKQMKISEVTVHKEILTEEKTITVPIIREELVIQKKPLDPEFQGKISNCIDTIRIPISEERIDISKHKTFLEDVKIYKHQFHETKSIEMKLKKEKLHLKTTGNPRVIYKQSKNPS</sequence>
<dbReference type="EMBL" id="CP046522">
    <property type="protein sequence ID" value="QGU94542.1"/>
    <property type="molecule type" value="Genomic_DNA"/>
</dbReference>
<keyword evidence="3" id="KW-1185">Reference proteome</keyword>
<dbReference type="InterPro" id="IPR019060">
    <property type="entry name" value="DUF2382"/>
</dbReference>
<evidence type="ECO:0000259" key="1">
    <source>
        <dbReference type="Pfam" id="PF09557"/>
    </source>
</evidence>
<reference evidence="2 3" key="1">
    <citation type="submission" date="2019-12" db="EMBL/GenBank/DDBJ databases">
        <title>Genome sequenceing of Clostridium bovifaecis.</title>
        <authorList>
            <person name="Yao Y."/>
        </authorList>
    </citation>
    <scope>NUCLEOTIDE SEQUENCE [LARGE SCALE GENOMIC DNA]</scope>
    <source>
        <strain evidence="2 3">BXX</strain>
    </source>
</reference>
<dbReference type="NCBIfam" id="TIGR02271">
    <property type="entry name" value="YsnF/AvaK domain"/>
    <property type="match status" value="1"/>
</dbReference>
<accession>A0A6I6ELB6</accession>
<dbReference type="PANTHER" id="PTHR38463:SF1">
    <property type="entry name" value="STRESS RESPONSE PROTEIN YSNF"/>
    <property type="match status" value="1"/>
</dbReference>
<protein>
    <submittedName>
        <fullName evidence="2">YsnF/AvaK domain-containing protein</fullName>
    </submittedName>
</protein>
<dbReference type="PANTHER" id="PTHR38463">
    <property type="entry name" value="STRESS RESPONSE PROTEIN YSNF"/>
    <property type="match status" value="1"/>
</dbReference>
<evidence type="ECO:0000313" key="2">
    <source>
        <dbReference type="EMBL" id="QGU94542.1"/>
    </source>
</evidence>
<gene>
    <name evidence="2" type="ORF">GOM49_05020</name>
</gene>
<proteinExistence type="predicted"/>
<feature type="domain" description="DUF2382" evidence="1">
    <location>
        <begin position="20"/>
        <end position="127"/>
    </location>
</feature>